<accession>A0A3R9P7T8</accession>
<protein>
    <recommendedName>
        <fullName evidence="5">Lipoprotein</fullName>
    </recommendedName>
</protein>
<feature type="compositionally biased region" description="Basic and acidic residues" evidence="1">
    <location>
        <begin position="81"/>
        <end position="91"/>
    </location>
</feature>
<dbReference type="AlphaFoldDB" id="A0A3R9P7T8"/>
<proteinExistence type="predicted"/>
<dbReference type="Proteomes" id="UP000270291">
    <property type="component" value="Unassembled WGS sequence"/>
</dbReference>
<evidence type="ECO:0000313" key="3">
    <source>
        <dbReference type="EMBL" id="RSK46089.1"/>
    </source>
</evidence>
<feature type="region of interest" description="Disordered" evidence="1">
    <location>
        <begin position="53"/>
        <end position="91"/>
    </location>
</feature>
<dbReference type="EMBL" id="RWIU01000001">
    <property type="protein sequence ID" value="RSK46089.1"/>
    <property type="molecule type" value="Genomic_DNA"/>
</dbReference>
<keyword evidence="4" id="KW-1185">Reference proteome</keyword>
<evidence type="ECO:0000256" key="1">
    <source>
        <dbReference type="SAM" id="MobiDB-lite"/>
    </source>
</evidence>
<comment type="caution">
    <text evidence="3">The sequence shown here is derived from an EMBL/GenBank/DDBJ whole genome shotgun (WGS) entry which is preliminary data.</text>
</comment>
<reference evidence="3 4" key="1">
    <citation type="submission" date="2018-12" db="EMBL/GenBank/DDBJ databases">
        <authorList>
            <person name="Feng G."/>
            <person name="Zhu H."/>
        </authorList>
    </citation>
    <scope>NUCLEOTIDE SEQUENCE [LARGE SCALE GENOMIC DNA]</scope>
    <source>
        <strain evidence="3 4">LMG 26000</strain>
    </source>
</reference>
<organism evidence="3 4">
    <name type="scientific">Hymenobacter perfusus</name>
    <dbReference type="NCBI Taxonomy" id="1236770"/>
    <lineage>
        <taxon>Bacteria</taxon>
        <taxon>Pseudomonadati</taxon>
        <taxon>Bacteroidota</taxon>
        <taxon>Cytophagia</taxon>
        <taxon>Cytophagales</taxon>
        <taxon>Hymenobacteraceae</taxon>
        <taxon>Hymenobacter</taxon>
    </lineage>
</organism>
<sequence length="91" mass="9366">MKLPVFLRPLVAAALLTSLVSACNTGTETGATNVERGAEKSLDPAAYQNATLAADSATSGLSRDTTGGPTGRQQYEQAGETTDRNHDGLAD</sequence>
<dbReference type="RefSeq" id="WP_125435412.1">
    <property type="nucleotide sequence ID" value="NZ_RWIU01000001.1"/>
</dbReference>
<feature type="compositionally biased region" description="Polar residues" evidence="1">
    <location>
        <begin position="53"/>
        <end position="80"/>
    </location>
</feature>
<evidence type="ECO:0008006" key="5">
    <source>
        <dbReference type="Google" id="ProtNLM"/>
    </source>
</evidence>
<dbReference type="PROSITE" id="PS51257">
    <property type="entry name" value="PROKAR_LIPOPROTEIN"/>
    <property type="match status" value="1"/>
</dbReference>
<dbReference type="OrthoDB" id="886878at2"/>
<feature type="chain" id="PRO_5018562783" description="Lipoprotein" evidence="2">
    <location>
        <begin position="23"/>
        <end position="91"/>
    </location>
</feature>
<evidence type="ECO:0000313" key="4">
    <source>
        <dbReference type="Proteomes" id="UP000270291"/>
    </source>
</evidence>
<evidence type="ECO:0000256" key="2">
    <source>
        <dbReference type="SAM" id="SignalP"/>
    </source>
</evidence>
<feature type="signal peptide" evidence="2">
    <location>
        <begin position="1"/>
        <end position="22"/>
    </location>
</feature>
<keyword evidence="2" id="KW-0732">Signal</keyword>
<gene>
    <name evidence="3" type="ORF">EI293_02655</name>
</gene>
<name>A0A3R9P7T8_9BACT</name>